<dbReference type="Proteomes" id="UP000003477">
    <property type="component" value="Unassembled WGS sequence"/>
</dbReference>
<protein>
    <submittedName>
        <fullName evidence="1">Uncharacterized protein</fullName>
    </submittedName>
</protein>
<evidence type="ECO:0000313" key="1">
    <source>
        <dbReference type="EMBL" id="EHJ12818.1"/>
    </source>
</evidence>
<comment type="caution">
    <text evidence="1">The sequence shown here is derived from an EMBL/GenBank/DDBJ whole genome shotgun (WGS) entry which is preliminary data.</text>
</comment>
<dbReference type="EMBL" id="AESD01000371">
    <property type="protein sequence ID" value="EHJ12818.1"/>
    <property type="molecule type" value="Genomic_DNA"/>
</dbReference>
<proteinExistence type="predicted"/>
<accession>G5J4S7</accession>
<evidence type="ECO:0000313" key="2">
    <source>
        <dbReference type="Proteomes" id="UP000003477"/>
    </source>
</evidence>
<organism evidence="1 2">
    <name type="scientific">Crocosphaera watsonii WH 0003</name>
    <dbReference type="NCBI Taxonomy" id="423471"/>
    <lineage>
        <taxon>Bacteria</taxon>
        <taxon>Bacillati</taxon>
        <taxon>Cyanobacteriota</taxon>
        <taxon>Cyanophyceae</taxon>
        <taxon>Oscillatoriophycideae</taxon>
        <taxon>Chroococcales</taxon>
        <taxon>Aphanothecaceae</taxon>
        <taxon>Crocosphaera</taxon>
    </lineage>
</organism>
<dbReference type="PATRIC" id="fig|423471.3.peg.2348"/>
<reference evidence="1 2" key="1">
    <citation type="journal article" date="2011" name="Front. Microbiol.">
        <title>Two Strains of Crocosphaera watsonii with Highly Conserved Genomes are Distinguished by Strain-Specific Features.</title>
        <authorList>
            <person name="Bench S.R."/>
            <person name="Ilikchyan I.N."/>
            <person name="Tripp H.J."/>
            <person name="Zehr J.P."/>
        </authorList>
    </citation>
    <scope>NUCLEOTIDE SEQUENCE [LARGE SCALE GENOMIC DNA]</scope>
    <source>
        <strain evidence="1 2">WH 0003</strain>
    </source>
</reference>
<name>G5J4S7_CROWT</name>
<gene>
    <name evidence="1" type="ORF">CWATWH0003_2494</name>
</gene>
<dbReference type="AlphaFoldDB" id="G5J4S7"/>
<sequence length="43" mass="4962">MVALFWLLELNYKLEKHPNFESCVIIHAKSNQAIQSTVVYPSV</sequence>